<evidence type="ECO:0000313" key="2">
    <source>
        <dbReference type="Ensembl" id="ENSEBUP00000014519.1"/>
    </source>
</evidence>
<evidence type="ECO:0000259" key="1">
    <source>
        <dbReference type="PROSITE" id="PS51934"/>
    </source>
</evidence>
<evidence type="ECO:0000313" key="3">
    <source>
        <dbReference type="Proteomes" id="UP000694388"/>
    </source>
</evidence>
<dbReference type="GeneTree" id="ENSGT00940000159198"/>
<reference evidence="2" key="2">
    <citation type="submission" date="2025-09" db="UniProtKB">
        <authorList>
            <consortium name="Ensembl"/>
        </authorList>
    </citation>
    <scope>IDENTIFICATION</scope>
</reference>
<proteinExistence type="predicted"/>
<sequence>MGNQPDILSWRPYAEVATTDEPGMVEYVFESDSEEEEWDSTELLYSAFYIDECILVKTEEKTEPVSCLLPRCVPGDLLEFRAPGSIPHWVVYVGDGYAVSLHAEAVRNETLHQSSEGKPGRVVSSRYQYEPLPKTRILQNAMASVGITGHDLCWLNSECFAAWCRYGKKQFKVNSEHHGSAHPYLLELHLGERVRSLEFSTLEELILEKRRRERLHHKDCVRDF</sequence>
<dbReference type="Proteomes" id="UP000694388">
    <property type="component" value="Unplaced"/>
</dbReference>
<accession>A0A8C4QGX4</accession>
<dbReference type="PROSITE" id="PS51934">
    <property type="entry name" value="LRAT"/>
    <property type="match status" value="1"/>
</dbReference>
<reference evidence="2" key="1">
    <citation type="submission" date="2025-08" db="UniProtKB">
        <authorList>
            <consortium name="Ensembl"/>
        </authorList>
    </citation>
    <scope>IDENTIFICATION</scope>
</reference>
<protein>
    <submittedName>
        <fullName evidence="2">LRAT domain containing 2</fullName>
    </submittedName>
</protein>
<organism evidence="2 3">
    <name type="scientific">Eptatretus burgeri</name>
    <name type="common">Inshore hagfish</name>
    <dbReference type="NCBI Taxonomy" id="7764"/>
    <lineage>
        <taxon>Eukaryota</taxon>
        <taxon>Metazoa</taxon>
        <taxon>Chordata</taxon>
        <taxon>Craniata</taxon>
        <taxon>Vertebrata</taxon>
        <taxon>Cyclostomata</taxon>
        <taxon>Myxini</taxon>
        <taxon>Myxiniformes</taxon>
        <taxon>Myxinidae</taxon>
        <taxon>Eptatretinae</taxon>
        <taxon>Eptatretus</taxon>
    </lineage>
</organism>
<feature type="domain" description="LRAT" evidence="1">
    <location>
        <begin position="78"/>
        <end position="173"/>
    </location>
</feature>
<dbReference type="OMA" id="CTEDTEG"/>
<dbReference type="InterPro" id="IPR043299">
    <property type="entry name" value="LRATD1_LRATD2"/>
</dbReference>
<dbReference type="PANTHER" id="PTHR46341">
    <property type="entry name" value="PROTEIN FAM84B-RELATED"/>
    <property type="match status" value="1"/>
</dbReference>
<name>A0A8C4QGX4_EPTBU</name>
<dbReference type="Ensembl" id="ENSEBUT00000015095.1">
    <property type="protein sequence ID" value="ENSEBUP00000014519.1"/>
    <property type="gene ID" value="ENSEBUG00000009156.1"/>
</dbReference>
<keyword evidence="3" id="KW-1185">Reference proteome</keyword>
<dbReference type="Gene3D" id="3.90.1720.10">
    <property type="entry name" value="endopeptidase domain like (from Nostoc punctiforme)"/>
    <property type="match status" value="1"/>
</dbReference>
<dbReference type="InterPro" id="IPR007053">
    <property type="entry name" value="LRAT_dom"/>
</dbReference>
<dbReference type="AlphaFoldDB" id="A0A8C4QGX4"/>
<dbReference type="PANTHER" id="PTHR46341:SF2">
    <property type="entry name" value="PROTEIN LRATD2"/>
    <property type="match status" value="1"/>
</dbReference>
<dbReference type="Pfam" id="PF04970">
    <property type="entry name" value="LRAT"/>
    <property type="match status" value="1"/>
</dbReference>